<dbReference type="AlphaFoldDB" id="L8HBL2"/>
<dbReference type="STRING" id="1257118.L8HBL2"/>
<dbReference type="SUPFAM" id="SSF46934">
    <property type="entry name" value="UBA-like"/>
    <property type="match status" value="1"/>
</dbReference>
<evidence type="ECO:0000259" key="3">
    <source>
        <dbReference type="PROSITE" id="PS50030"/>
    </source>
</evidence>
<dbReference type="PANTHER" id="PTHR46296">
    <property type="entry name" value="BNAA05G37250D PROTEIN"/>
    <property type="match status" value="1"/>
</dbReference>
<dbReference type="OrthoDB" id="67700at2759"/>
<dbReference type="InterPro" id="IPR035892">
    <property type="entry name" value="C2_domain_sf"/>
</dbReference>
<name>L8HBL2_ACACF</name>
<accession>L8HBL2</accession>
<feature type="compositionally biased region" description="Basic and acidic residues" evidence="1">
    <location>
        <begin position="338"/>
        <end position="358"/>
    </location>
</feature>
<proteinExistence type="predicted"/>
<dbReference type="InterPro" id="IPR044511">
    <property type="entry name" value="At1g03370/At5g50170-like"/>
</dbReference>
<gene>
    <name evidence="4" type="ORF">ACA1_034720</name>
</gene>
<dbReference type="SMART" id="SM00239">
    <property type="entry name" value="C2"/>
    <property type="match status" value="1"/>
</dbReference>
<feature type="compositionally biased region" description="Basic and acidic residues" evidence="1">
    <location>
        <begin position="202"/>
        <end position="226"/>
    </location>
</feature>
<evidence type="ECO:0000313" key="4">
    <source>
        <dbReference type="EMBL" id="ELR22617.1"/>
    </source>
</evidence>
<dbReference type="CDD" id="cd00030">
    <property type="entry name" value="C2"/>
    <property type="match status" value="1"/>
</dbReference>
<feature type="domain" description="C2" evidence="2">
    <location>
        <begin position="1"/>
        <end position="98"/>
    </location>
</feature>
<feature type="region of interest" description="Disordered" evidence="1">
    <location>
        <begin position="122"/>
        <end position="226"/>
    </location>
</feature>
<dbReference type="GeneID" id="14923551"/>
<dbReference type="KEGG" id="acan:ACA1_034720"/>
<dbReference type="PRINTS" id="PR00360">
    <property type="entry name" value="C2DOMAIN"/>
</dbReference>
<dbReference type="RefSeq" id="XP_004349742.1">
    <property type="nucleotide sequence ID" value="XM_004349692.1"/>
</dbReference>
<evidence type="ECO:0000259" key="2">
    <source>
        <dbReference type="PROSITE" id="PS50004"/>
    </source>
</evidence>
<keyword evidence="5" id="KW-1185">Reference proteome</keyword>
<feature type="compositionally biased region" description="Basic and acidic residues" evidence="1">
    <location>
        <begin position="156"/>
        <end position="180"/>
    </location>
</feature>
<dbReference type="PROSITE" id="PS50030">
    <property type="entry name" value="UBA"/>
    <property type="match status" value="1"/>
</dbReference>
<feature type="region of interest" description="Disordered" evidence="1">
    <location>
        <begin position="374"/>
        <end position="396"/>
    </location>
</feature>
<reference evidence="4 5" key="1">
    <citation type="journal article" date="2013" name="Genome Biol.">
        <title>Genome of Acanthamoeba castellanii highlights extensive lateral gene transfer and early evolution of tyrosine kinase signaling.</title>
        <authorList>
            <person name="Clarke M."/>
            <person name="Lohan A.J."/>
            <person name="Liu B."/>
            <person name="Lagkouvardos I."/>
            <person name="Roy S."/>
            <person name="Zafar N."/>
            <person name="Bertelli C."/>
            <person name="Schilde C."/>
            <person name="Kianianmomeni A."/>
            <person name="Burglin T.R."/>
            <person name="Frech C."/>
            <person name="Turcotte B."/>
            <person name="Kopec K.O."/>
            <person name="Synnott J.M."/>
            <person name="Choo C."/>
            <person name="Paponov I."/>
            <person name="Finkler A."/>
            <person name="Soon Heng Tan C."/>
            <person name="Hutchins A.P."/>
            <person name="Weinmeier T."/>
            <person name="Rattei T."/>
            <person name="Chu J.S."/>
            <person name="Gimenez G."/>
            <person name="Irimia M."/>
            <person name="Rigden D.J."/>
            <person name="Fitzpatrick D.A."/>
            <person name="Lorenzo-Morales J."/>
            <person name="Bateman A."/>
            <person name="Chiu C.H."/>
            <person name="Tang P."/>
            <person name="Hegemann P."/>
            <person name="Fromm H."/>
            <person name="Raoult D."/>
            <person name="Greub G."/>
            <person name="Miranda-Saavedra D."/>
            <person name="Chen N."/>
            <person name="Nash P."/>
            <person name="Ginger M.L."/>
            <person name="Horn M."/>
            <person name="Schaap P."/>
            <person name="Caler L."/>
            <person name="Loftus B."/>
        </authorList>
    </citation>
    <scope>NUCLEOTIDE SEQUENCE [LARGE SCALE GENOMIC DNA]</scope>
    <source>
        <strain evidence="4 5">Neff</strain>
    </source>
</reference>
<dbReference type="InterPro" id="IPR015940">
    <property type="entry name" value="UBA"/>
</dbReference>
<feature type="domain" description="UBA" evidence="3">
    <location>
        <begin position="533"/>
        <end position="573"/>
    </location>
</feature>
<feature type="region of interest" description="Disordered" evidence="1">
    <location>
        <begin position="331"/>
        <end position="358"/>
    </location>
</feature>
<dbReference type="Pfam" id="PF00168">
    <property type="entry name" value="C2"/>
    <property type="match status" value="1"/>
</dbReference>
<dbReference type="InterPro" id="IPR009060">
    <property type="entry name" value="UBA-like_sf"/>
</dbReference>
<evidence type="ECO:0000313" key="5">
    <source>
        <dbReference type="Proteomes" id="UP000011083"/>
    </source>
</evidence>
<dbReference type="InterPro" id="IPR000008">
    <property type="entry name" value="C2_dom"/>
</dbReference>
<dbReference type="PANTHER" id="PTHR46296:SF8">
    <property type="entry name" value="OS06G0297800 PROTEIN"/>
    <property type="match status" value="1"/>
</dbReference>
<protein>
    <submittedName>
        <fullName evidence="4">C2 domain containing protein</fullName>
    </submittedName>
</protein>
<dbReference type="Proteomes" id="UP000011083">
    <property type="component" value="Unassembled WGS sequence"/>
</dbReference>
<evidence type="ECO:0000256" key="1">
    <source>
        <dbReference type="SAM" id="MobiDB-lite"/>
    </source>
</evidence>
<dbReference type="SUPFAM" id="SSF49562">
    <property type="entry name" value="C2 domain (Calcium/lipid-binding domain, CaLB)"/>
    <property type="match status" value="1"/>
</dbReference>
<sequence>MNLFTAGALGFSDPYCVLLFGKQKQQTRHIRKTLNPAWGEPFQFATTADPGHLQVVVWDKDRLWRDVWPLPTAILDFLGTVTISPESLKGKPKLDQWYQLGPRPGRPKEVVSGDIRLILTLRLPGDESGPASEAGSDSEDERSVKSDSKPSPTSRSSDKGDDKKKERPKSERDDKKKESEGEGESDEMALVNSYLHASQNMKETKKQPKKTVEIKEEPKPKKALKRSELATEAVVKELQSLYQDNPDSCVKSTPPLSTTSAPSHLIRGCVVVVYIAEIKWDRSNKTVSVQLSNAEHGTVNLSIYLADDTNPVTMLESVSGHVDENKVELAPKGTEAAPDAHTEKVDTKGKGKVDDGGLRKSKLGLSQALGKAWRTASATVPTDDEDEDEDYYDDSDCGSDDEYDWDMPAEETVLEKHVKQLQVVFGSECASVWRDLGVVRLFVDAHFFEENAAEAMGVDREQPITVIISFGEGYLENDTVPKVEVKQLKNPRFALEFQLTQIAQKFMKESWPKRKMGVSLPSTTEKKEVAKMKLRTNDVGNLVKQGFDQLAAANALEITDNDFAKAIKLLNSQGGHVDIAELSSSEEAKHNFLGWVMTYMLGRMRNCTSYCLICDVKLEGTTFSLSLSDDASPGIWSDARACPSPPGR</sequence>
<dbReference type="EMBL" id="KB007879">
    <property type="protein sequence ID" value="ELR22617.1"/>
    <property type="molecule type" value="Genomic_DNA"/>
</dbReference>
<dbReference type="VEuPathDB" id="AmoebaDB:ACA1_034720"/>
<organism evidence="4 5">
    <name type="scientific">Acanthamoeba castellanii (strain ATCC 30010 / Neff)</name>
    <dbReference type="NCBI Taxonomy" id="1257118"/>
    <lineage>
        <taxon>Eukaryota</taxon>
        <taxon>Amoebozoa</taxon>
        <taxon>Discosea</taxon>
        <taxon>Longamoebia</taxon>
        <taxon>Centramoebida</taxon>
        <taxon>Acanthamoebidae</taxon>
        <taxon>Acanthamoeba</taxon>
    </lineage>
</organism>
<feature type="compositionally biased region" description="Acidic residues" evidence="1">
    <location>
        <begin position="382"/>
        <end position="396"/>
    </location>
</feature>
<dbReference type="Gene3D" id="2.60.40.150">
    <property type="entry name" value="C2 domain"/>
    <property type="match status" value="1"/>
</dbReference>
<dbReference type="PROSITE" id="PS50004">
    <property type="entry name" value="C2"/>
    <property type="match status" value="1"/>
</dbReference>